<dbReference type="OrthoDB" id="1436858at2"/>
<dbReference type="AlphaFoldDB" id="A0A098LWS9"/>
<evidence type="ECO:0000313" key="2">
    <source>
        <dbReference type="Proteomes" id="UP000030184"/>
    </source>
</evidence>
<gene>
    <name evidence="1" type="ORF">JCM19538_895</name>
</gene>
<organism evidence="1 2">
    <name type="scientific">Jejuia pallidilutea</name>
    <dbReference type="NCBI Taxonomy" id="504487"/>
    <lineage>
        <taxon>Bacteria</taxon>
        <taxon>Pseudomonadati</taxon>
        <taxon>Bacteroidota</taxon>
        <taxon>Flavobacteriia</taxon>
        <taxon>Flavobacteriales</taxon>
        <taxon>Flavobacteriaceae</taxon>
        <taxon>Jejuia</taxon>
    </lineage>
</organism>
<dbReference type="Proteomes" id="UP000030184">
    <property type="component" value="Unassembled WGS sequence"/>
</dbReference>
<comment type="caution">
    <text evidence="1">The sequence shown here is derived from an EMBL/GenBank/DDBJ whole genome shotgun (WGS) entry which is preliminary data.</text>
</comment>
<evidence type="ECO:0000313" key="1">
    <source>
        <dbReference type="EMBL" id="GAL90837.1"/>
    </source>
</evidence>
<proteinExistence type="predicted"/>
<protein>
    <submittedName>
        <fullName evidence="1">Uncharacterized protein</fullName>
    </submittedName>
</protein>
<reference evidence="2" key="1">
    <citation type="journal article" date="2014" name="Genome Announc.">
        <title>Draft Genome Sequence of Marine Flavobacterium Jejuia pallidilutea Strain 11shimoA1 and Pigmentation Mutants.</title>
        <authorList>
            <person name="Takatani N."/>
            <person name="Nakanishi M."/>
            <person name="Meirelles P."/>
            <person name="Mino S."/>
            <person name="Suda W."/>
            <person name="Oshima K."/>
            <person name="Hattori M."/>
            <person name="Ohkuma M."/>
            <person name="Hosokawa M."/>
            <person name="Miyashita K."/>
            <person name="Thompson F.L."/>
            <person name="Niwa A."/>
            <person name="Sawabe T."/>
            <person name="Sawabe T."/>
        </authorList>
    </citation>
    <scope>NUCLEOTIDE SEQUENCE [LARGE SCALE GENOMIC DNA]</scope>
    <source>
        <strain evidence="2">JCM 19538</strain>
    </source>
</reference>
<sequence length="185" mass="20978">MNKTIIYSLVTTLCFCVACSKPQDPFEISKQHVGLLTDSTQVKDLKLIFSNDSIVRHIGGDEFTGNKNNIEILDKSGKKLLVLEPSEALDSTSVIQSVQIIDKRYKTDKNISKLSTFKDIDNNYKISRIDNLINSIVVTVKSLNASFTIDKKELPSNLRLDMDLQIEATHIPDNAKIKYFFINWH</sequence>
<accession>A0A098LWS9</accession>
<name>A0A098LWS9_9FLAO</name>
<keyword evidence="2" id="KW-1185">Reference proteome</keyword>
<dbReference type="EMBL" id="BBNY01000090">
    <property type="protein sequence ID" value="GAL90837.1"/>
    <property type="molecule type" value="Genomic_DNA"/>
</dbReference>